<comment type="caution">
    <text evidence="18">The sequence shown here is derived from an EMBL/GenBank/DDBJ whole genome shotgun (WGS) entry which is preliminary data.</text>
</comment>
<keyword evidence="4" id="KW-0808">Transferase</keyword>
<dbReference type="PROSITE" id="PS00108">
    <property type="entry name" value="PROTEIN_KINASE_ST"/>
    <property type="match status" value="1"/>
</dbReference>
<dbReference type="InterPro" id="IPR032872">
    <property type="entry name" value="WAK_assoc_C"/>
</dbReference>
<evidence type="ECO:0000256" key="4">
    <source>
        <dbReference type="ARBA" id="ARBA00022679"/>
    </source>
</evidence>
<dbReference type="Pfam" id="PF13947">
    <property type="entry name" value="GUB_WAK_bind"/>
    <property type="match status" value="1"/>
</dbReference>
<evidence type="ECO:0000256" key="16">
    <source>
        <dbReference type="SAM" id="SignalP"/>
    </source>
</evidence>
<feature type="binding site" evidence="15">
    <location>
        <position position="345"/>
    </location>
    <ligand>
        <name>ATP</name>
        <dbReference type="ChEBI" id="CHEBI:30616"/>
    </ligand>
</feature>
<keyword evidence="10" id="KW-1133">Transmembrane helix</keyword>
<keyword evidence="12" id="KW-0325">Glycoprotein</keyword>
<name>A0AAN9KE31_CANGL</name>
<dbReference type="InterPro" id="IPR045874">
    <property type="entry name" value="LRK10/LRL21-25-like"/>
</dbReference>
<keyword evidence="19" id="KW-1185">Reference proteome</keyword>
<evidence type="ECO:0000256" key="6">
    <source>
        <dbReference type="ARBA" id="ARBA00022729"/>
    </source>
</evidence>
<dbReference type="PROSITE" id="PS00107">
    <property type="entry name" value="PROTEIN_KINASE_ATP"/>
    <property type="match status" value="1"/>
</dbReference>
<comment type="catalytic activity">
    <reaction evidence="13">
        <text>L-threonyl-[protein] + ATP = O-phospho-L-threonyl-[protein] + ADP + H(+)</text>
        <dbReference type="Rhea" id="RHEA:46608"/>
        <dbReference type="Rhea" id="RHEA-COMP:11060"/>
        <dbReference type="Rhea" id="RHEA-COMP:11605"/>
        <dbReference type="ChEBI" id="CHEBI:15378"/>
        <dbReference type="ChEBI" id="CHEBI:30013"/>
        <dbReference type="ChEBI" id="CHEBI:30616"/>
        <dbReference type="ChEBI" id="CHEBI:61977"/>
        <dbReference type="ChEBI" id="CHEBI:456216"/>
        <dbReference type="EC" id="2.7.11.1"/>
    </reaction>
</comment>
<dbReference type="EC" id="2.7.11.1" evidence="2"/>
<sequence length="618" mass="69888">MDHYILVTIATTIFLLVLTNLPQSHCEENEEKHRNCSRPYNCGVLRDIYYPFWDGIIRPQYCGGGHQFKLSCEDYTDTWIQLKYHQDFLVHSIHPLNYTIIMMEPIDLITYCSPDLGNTSLDPTLFNYTENVHNITIFFNCPSKVSINASNFTCPPAMGGEKAFYVYDQDLPKSPPQLNDCGRRIQVQASRNIGTDSHSGIGELEQALSDGFEVKYTVPHFEECIQCLDDRKGACGINEETHEFECYPPGSQSIASAVLTALLICIIIFCSRYKSQIWQVKFCLTIKRDPDIETFLKIHGALAPKRYKFSEVKKMTNSFKVKLGQGGFGAVYKGKLPTGRPVAVKLLNASKGNGEDFMNEVASISRTSHVNVVTLVGFCLEGRKKALIYEFMANGSLDKFIYKKGQEAIASLSWESLYQIAIGIARGLEYLHRGCNTRILHFDIKPHNILLDENFCPKISDFGLAKLCPRKESIVSMSDPRGTFGFLAPEMWNRRFGGVSHKSDVYSYGMILLDMVEGRNNTNNVQASHSSEMYFLDCIYNRLEQRNLRPHGAITPEENEFIRRMTVVGLWCIQTLPNDRPTITKVIDMLQVSLSSLEIPPKPVLSSPTRSIQESSTT</sequence>
<dbReference type="GO" id="GO:0004674">
    <property type="term" value="F:protein serine/threonine kinase activity"/>
    <property type="evidence" value="ECO:0007669"/>
    <property type="project" value="UniProtKB-KW"/>
</dbReference>
<evidence type="ECO:0000256" key="10">
    <source>
        <dbReference type="ARBA" id="ARBA00022989"/>
    </source>
</evidence>
<reference evidence="18 19" key="1">
    <citation type="submission" date="2024-01" db="EMBL/GenBank/DDBJ databases">
        <title>The genomes of 5 underutilized Papilionoideae crops provide insights into root nodulation and disease resistanc.</title>
        <authorList>
            <person name="Jiang F."/>
        </authorList>
    </citation>
    <scope>NUCLEOTIDE SEQUENCE [LARGE SCALE GENOMIC DNA]</scope>
    <source>
        <strain evidence="18">LVBAO_FW01</strain>
        <tissue evidence="18">Leaves</tissue>
    </source>
</reference>
<dbReference type="InterPro" id="IPR011009">
    <property type="entry name" value="Kinase-like_dom_sf"/>
</dbReference>
<evidence type="ECO:0000259" key="17">
    <source>
        <dbReference type="PROSITE" id="PS50011"/>
    </source>
</evidence>
<dbReference type="SUPFAM" id="SSF56112">
    <property type="entry name" value="Protein kinase-like (PK-like)"/>
    <property type="match status" value="1"/>
</dbReference>
<evidence type="ECO:0000256" key="13">
    <source>
        <dbReference type="ARBA" id="ARBA00047899"/>
    </source>
</evidence>
<dbReference type="Gene3D" id="1.10.510.10">
    <property type="entry name" value="Transferase(Phosphotransferase) domain 1"/>
    <property type="match status" value="1"/>
</dbReference>
<evidence type="ECO:0000256" key="1">
    <source>
        <dbReference type="ARBA" id="ARBA00004479"/>
    </source>
</evidence>
<dbReference type="Pfam" id="PF14380">
    <property type="entry name" value="WAK_assoc"/>
    <property type="match status" value="1"/>
</dbReference>
<dbReference type="AlphaFoldDB" id="A0AAN9KE31"/>
<gene>
    <name evidence="18" type="ORF">VNO77_33104</name>
</gene>
<dbReference type="FunFam" id="3.30.200.20:FF:000178">
    <property type="entry name" value="serine/threonine-protein kinase PBS1-like"/>
    <property type="match status" value="1"/>
</dbReference>
<feature type="signal peptide" evidence="16">
    <location>
        <begin position="1"/>
        <end position="26"/>
    </location>
</feature>
<comment type="catalytic activity">
    <reaction evidence="14">
        <text>L-seryl-[protein] + ATP = O-phospho-L-seryl-[protein] + ADP + H(+)</text>
        <dbReference type="Rhea" id="RHEA:17989"/>
        <dbReference type="Rhea" id="RHEA-COMP:9863"/>
        <dbReference type="Rhea" id="RHEA-COMP:11604"/>
        <dbReference type="ChEBI" id="CHEBI:15378"/>
        <dbReference type="ChEBI" id="CHEBI:29999"/>
        <dbReference type="ChEBI" id="CHEBI:30616"/>
        <dbReference type="ChEBI" id="CHEBI:83421"/>
        <dbReference type="ChEBI" id="CHEBI:456216"/>
        <dbReference type="EC" id="2.7.11.1"/>
    </reaction>
</comment>
<evidence type="ECO:0000256" key="8">
    <source>
        <dbReference type="ARBA" id="ARBA00022777"/>
    </source>
</evidence>
<keyword evidence="9 15" id="KW-0067">ATP-binding</keyword>
<evidence type="ECO:0000256" key="14">
    <source>
        <dbReference type="ARBA" id="ARBA00048679"/>
    </source>
</evidence>
<proteinExistence type="predicted"/>
<keyword evidence="6 16" id="KW-0732">Signal</keyword>
<accession>A0AAN9KE31</accession>
<dbReference type="Gene3D" id="3.30.200.20">
    <property type="entry name" value="Phosphorylase Kinase, domain 1"/>
    <property type="match status" value="1"/>
</dbReference>
<keyword evidence="8" id="KW-0418">Kinase</keyword>
<evidence type="ECO:0000256" key="3">
    <source>
        <dbReference type="ARBA" id="ARBA00022527"/>
    </source>
</evidence>
<dbReference type="Pfam" id="PF00069">
    <property type="entry name" value="Pkinase"/>
    <property type="match status" value="1"/>
</dbReference>
<dbReference type="InterPro" id="IPR008271">
    <property type="entry name" value="Ser/Thr_kinase_AS"/>
</dbReference>
<evidence type="ECO:0000256" key="7">
    <source>
        <dbReference type="ARBA" id="ARBA00022741"/>
    </source>
</evidence>
<dbReference type="PROSITE" id="PS50011">
    <property type="entry name" value="PROTEIN_KINASE_DOM"/>
    <property type="match status" value="1"/>
</dbReference>
<feature type="chain" id="PRO_5042916419" description="non-specific serine/threonine protein kinase" evidence="16">
    <location>
        <begin position="27"/>
        <end position="618"/>
    </location>
</feature>
<dbReference type="EMBL" id="JAYMYQ010000008">
    <property type="protein sequence ID" value="KAK7314578.1"/>
    <property type="molecule type" value="Genomic_DNA"/>
</dbReference>
<dbReference type="FunFam" id="1.10.510.10:FF:000590">
    <property type="entry name" value="PR5-like receptor kinase"/>
    <property type="match status" value="1"/>
</dbReference>
<protein>
    <recommendedName>
        <fullName evidence="2">non-specific serine/threonine protein kinase</fullName>
        <ecNumber evidence="2">2.7.11.1</ecNumber>
    </recommendedName>
</protein>
<dbReference type="InterPro" id="IPR025287">
    <property type="entry name" value="WAK_GUB"/>
</dbReference>
<evidence type="ECO:0000313" key="19">
    <source>
        <dbReference type="Proteomes" id="UP001367508"/>
    </source>
</evidence>
<dbReference type="GO" id="GO:0016020">
    <property type="term" value="C:membrane"/>
    <property type="evidence" value="ECO:0007669"/>
    <property type="project" value="UniProtKB-SubCell"/>
</dbReference>
<dbReference type="Proteomes" id="UP001367508">
    <property type="component" value="Unassembled WGS sequence"/>
</dbReference>
<keyword evidence="11" id="KW-0472">Membrane</keyword>
<evidence type="ECO:0000256" key="15">
    <source>
        <dbReference type="PROSITE-ProRule" id="PRU10141"/>
    </source>
</evidence>
<dbReference type="InterPro" id="IPR000719">
    <property type="entry name" value="Prot_kinase_dom"/>
</dbReference>
<evidence type="ECO:0000256" key="12">
    <source>
        <dbReference type="ARBA" id="ARBA00023180"/>
    </source>
</evidence>
<evidence type="ECO:0000256" key="5">
    <source>
        <dbReference type="ARBA" id="ARBA00022692"/>
    </source>
</evidence>
<dbReference type="SMART" id="SM00220">
    <property type="entry name" value="S_TKc"/>
    <property type="match status" value="1"/>
</dbReference>
<evidence type="ECO:0000256" key="11">
    <source>
        <dbReference type="ARBA" id="ARBA00023136"/>
    </source>
</evidence>
<organism evidence="18 19">
    <name type="scientific">Canavalia gladiata</name>
    <name type="common">Sword bean</name>
    <name type="synonym">Dolichos gladiatus</name>
    <dbReference type="NCBI Taxonomy" id="3824"/>
    <lineage>
        <taxon>Eukaryota</taxon>
        <taxon>Viridiplantae</taxon>
        <taxon>Streptophyta</taxon>
        <taxon>Embryophyta</taxon>
        <taxon>Tracheophyta</taxon>
        <taxon>Spermatophyta</taxon>
        <taxon>Magnoliopsida</taxon>
        <taxon>eudicotyledons</taxon>
        <taxon>Gunneridae</taxon>
        <taxon>Pentapetalae</taxon>
        <taxon>rosids</taxon>
        <taxon>fabids</taxon>
        <taxon>Fabales</taxon>
        <taxon>Fabaceae</taxon>
        <taxon>Papilionoideae</taxon>
        <taxon>50 kb inversion clade</taxon>
        <taxon>NPAAA clade</taxon>
        <taxon>indigoferoid/millettioid clade</taxon>
        <taxon>Phaseoleae</taxon>
        <taxon>Canavalia</taxon>
    </lineage>
</organism>
<keyword evidence="5" id="KW-0812">Transmembrane</keyword>
<comment type="subcellular location">
    <subcellularLocation>
        <location evidence="1">Membrane</location>
        <topology evidence="1">Single-pass type I membrane protein</topology>
    </subcellularLocation>
</comment>
<feature type="domain" description="Protein kinase" evidence="17">
    <location>
        <begin position="317"/>
        <end position="594"/>
    </location>
</feature>
<keyword evidence="3" id="KW-0723">Serine/threonine-protein kinase</keyword>
<dbReference type="GO" id="GO:0005524">
    <property type="term" value="F:ATP binding"/>
    <property type="evidence" value="ECO:0007669"/>
    <property type="project" value="UniProtKB-UniRule"/>
</dbReference>
<dbReference type="InterPro" id="IPR017441">
    <property type="entry name" value="Protein_kinase_ATP_BS"/>
</dbReference>
<evidence type="ECO:0000256" key="2">
    <source>
        <dbReference type="ARBA" id="ARBA00012513"/>
    </source>
</evidence>
<dbReference type="PANTHER" id="PTHR27009">
    <property type="entry name" value="RUST RESISTANCE KINASE LR10-RELATED"/>
    <property type="match status" value="1"/>
</dbReference>
<evidence type="ECO:0000313" key="18">
    <source>
        <dbReference type="EMBL" id="KAK7314578.1"/>
    </source>
</evidence>
<evidence type="ECO:0000256" key="9">
    <source>
        <dbReference type="ARBA" id="ARBA00022840"/>
    </source>
</evidence>
<keyword evidence="7 15" id="KW-0547">Nucleotide-binding</keyword>